<evidence type="ECO:0000256" key="4">
    <source>
        <dbReference type="ARBA" id="ARBA00022691"/>
    </source>
</evidence>
<proteinExistence type="predicted"/>
<dbReference type="PROSITE" id="PS00092">
    <property type="entry name" value="N6_MTASE"/>
    <property type="match status" value="1"/>
</dbReference>
<evidence type="ECO:0000259" key="6">
    <source>
        <dbReference type="Pfam" id="PF05175"/>
    </source>
</evidence>
<dbReference type="Gene3D" id="3.40.50.150">
    <property type="entry name" value="Vaccinia Virus protein VP39"/>
    <property type="match status" value="1"/>
</dbReference>
<dbReference type="InterPro" id="IPR029063">
    <property type="entry name" value="SAM-dependent_MTases_sf"/>
</dbReference>
<keyword evidence="8" id="KW-1185">Reference proteome</keyword>
<dbReference type="SUPFAM" id="SSF53335">
    <property type="entry name" value="S-adenosyl-L-methionine-dependent methyltransferases"/>
    <property type="match status" value="1"/>
</dbReference>
<accession>A0A222MY08</accession>
<dbReference type="RefSeq" id="WP_094325230.1">
    <property type="nucleotide sequence ID" value="NZ_CP022347.1"/>
</dbReference>
<keyword evidence="4" id="KW-0949">S-adenosyl-L-methionine</keyword>
<evidence type="ECO:0000256" key="2">
    <source>
        <dbReference type="ARBA" id="ARBA00022603"/>
    </source>
</evidence>
<dbReference type="Pfam" id="PF05175">
    <property type="entry name" value="MTS"/>
    <property type="match status" value="1"/>
</dbReference>
<dbReference type="PANTHER" id="PTHR18895">
    <property type="entry name" value="HEMK METHYLTRANSFERASE"/>
    <property type="match status" value="1"/>
</dbReference>
<dbReference type="GO" id="GO:0032259">
    <property type="term" value="P:methylation"/>
    <property type="evidence" value="ECO:0007669"/>
    <property type="project" value="UniProtKB-KW"/>
</dbReference>
<evidence type="ECO:0000256" key="5">
    <source>
        <dbReference type="ARBA" id="ARBA00048391"/>
    </source>
</evidence>
<evidence type="ECO:0000313" key="8">
    <source>
        <dbReference type="Proteomes" id="UP000201169"/>
    </source>
</evidence>
<dbReference type="GO" id="GO:0003676">
    <property type="term" value="F:nucleic acid binding"/>
    <property type="evidence" value="ECO:0007669"/>
    <property type="project" value="InterPro"/>
</dbReference>
<evidence type="ECO:0000256" key="3">
    <source>
        <dbReference type="ARBA" id="ARBA00022679"/>
    </source>
</evidence>
<dbReference type="InterPro" id="IPR004556">
    <property type="entry name" value="HemK-like"/>
</dbReference>
<dbReference type="AlphaFoldDB" id="A0A222MY08"/>
<reference evidence="7 8" key="1">
    <citation type="submission" date="2017-07" db="EMBL/GenBank/DDBJ databases">
        <title>Analysis of two Campylobacter avium genomes and identification of a novel hippuricase gene.</title>
        <authorList>
            <person name="Miller W.G."/>
            <person name="Chapman M.H."/>
            <person name="Yee E."/>
            <person name="Revez J."/>
            <person name="Bono J.L."/>
            <person name="Rossi M."/>
        </authorList>
    </citation>
    <scope>NUCLEOTIDE SEQUENCE [LARGE SCALE GENOMIC DNA]</scope>
    <source>
        <strain evidence="7 8">LMG 24591</strain>
    </source>
</reference>
<gene>
    <name evidence="7" type="primary">hemK</name>
    <name evidence="7" type="ORF">CAV_0807</name>
</gene>
<dbReference type="GO" id="GO:0102559">
    <property type="term" value="F:peptide chain release factor N(5)-glutamine methyltransferase activity"/>
    <property type="evidence" value="ECO:0007669"/>
    <property type="project" value="UniProtKB-EC"/>
</dbReference>
<name>A0A222MY08_9BACT</name>
<dbReference type="InterPro" id="IPR050320">
    <property type="entry name" value="N5-glutamine_MTase"/>
</dbReference>
<keyword evidence="2 7" id="KW-0489">Methyltransferase</keyword>
<dbReference type="InterPro" id="IPR007848">
    <property type="entry name" value="Small_mtfrase_dom"/>
</dbReference>
<dbReference type="EMBL" id="CP022347">
    <property type="protein sequence ID" value="ASQ30472.1"/>
    <property type="molecule type" value="Genomic_DNA"/>
</dbReference>
<dbReference type="KEGG" id="cavi:CAV_0807"/>
<dbReference type="CDD" id="cd02440">
    <property type="entry name" value="AdoMet_MTases"/>
    <property type="match status" value="1"/>
</dbReference>
<feature type="domain" description="Methyltransferase small" evidence="6">
    <location>
        <begin position="96"/>
        <end position="182"/>
    </location>
</feature>
<organism evidence="7 8">
    <name type="scientific">Campylobacter avium LMG 24591</name>
    <dbReference type="NCBI Taxonomy" id="522484"/>
    <lineage>
        <taxon>Bacteria</taxon>
        <taxon>Pseudomonadati</taxon>
        <taxon>Campylobacterota</taxon>
        <taxon>Epsilonproteobacteria</taxon>
        <taxon>Campylobacterales</taxon>
        <taxon>Campylobacteraceae</taxon>
        <taxon>Campylobacter</taxon>
    </lineage>
</organism>
<dbReference type="OrthoDB" id="9800643at2"/>
<protein>
    <recommendedName>
        <fullName evidence="1">peptide chain release factor N(5)-glutamine methyltransferase</fullName>
        <ecNumber evidence="1">2.1.1.297</ecNumber>
    </recommendedName>
</protein>
<evidence type="ECO:0000313" key="7">
    <source>
        <dbReference type="EMBL" id="ASQ30472.1"/>
    </source>
</evidence>
<dbReference type="Proteomes" id="UP000201169">
    <property type="component" value="Chromosome"/>
</dbReference>
<evidence type="ECO:0000256" key="1">
    <source>
        <dbReference type="ARBA" id="ARBA00012771"/>
    </source>
</evidence>
<comment type="catalytic activity">
    <reaction evidence="5">
        <text>L-glutaminyl-[peptide chain release factor] + S-adenosyl-L-methionine = N(5)-methyl-L-glutaminyl-[peptide chain release factor] + S-adenosyl-L-homocysteine + H(+)</text>
        <dbReference type="Rhea" id="RHEA:42896"/>
        <dbReference type="Rhea" id="RHEA-COMP:10271"/>
        <dbReference type="Rhea" id="RHEA-COMP:10272"/>
        <dbReference type="ChEBI" id="CHEBI:15378"/>
        <dbReference type="ChEBI" id="CHEBI:30011"/>
        <dbReference type="ChEBI" id="CHEBI:57856"/>
        <dbReference type="ChEBI" id="CHEBI:59789"/>
        <dbReference type="ChEBI" id="CHEBI:61891"/>
        <dbReference type="EC" id="2.1.1.297"/>
    </reaction>
</comment>
<dbReference type="PANTHER" id="PTHR18895:SF74">
    <property type="entry name" value="MTRF1L RELEASE FACTOR GLUTAMINE METHYLTRANSFERASE"/>
    <property type="match status" value="1"/>
</dbReference>
<keyword evidence="3 7" id="KW-0808">Transferase</keyword>
<sequence>MKVKDALEEIKKNDKSLQNELVFILCECLSKDKAWLYLNLDYDFDESFYRTCLDKFLKDKLAFEYIFNKVSFYGLDFKIEEGVLIPRFDSEILLNLCLKELCVNSYKNILEIGFGSGVLSIVLALKLALKISACDINEKALHVALQNAKLHKVEHLLDFKLSSYDKLNCEYDFIFSNPPYIASTYPLDAYVKNEPSSALIGGDKGYEFLHNLISFAKERKAKCLACEFGYDQKEILEDILKQNGFKATFYKDLQGYDRAFIAFS</sequence>
<dbReference type="EC" id="2.1.1.297" evidence="1"/>
<dbReference type="NCBIfam" id="TIGR00536">
    <property type="entry name" value="hemK_fam"/>
    <property type="match status" value="1"/>
</dbReference>
<dbReference type="InterPro" id="IPR002052">
    <property type="entry name" value="DNA_methylase_N6_adenine_CS"/>
</dbReference>